<dbReference type="Pfam" id="PF22668">
    <property type="entry name" value="DUF7009"/>
    <property type="match status" value="1"/>
</dbReference>
<keyword evidence="2" id="KW-1185">Reference proteome</keyword>
<dbReference type="AlphaFoldDB" id="A0A5B8VIB8"/>
<reference evidence="1 2" key="1">
    <citation type="journal article" date="2017" name="Int. J. Syst. Evol. Microbiol.">
        <title>Arachidicoccus ginsenosidivorans sp. nov., with ginsenoside-converting activity isolated from ginseng cultivating soil.</title>
        <authorList>
            <person name="Siddiqi M.Z."/>
            <person name="Aslam Z."/>
            <person name="Im W.T."/>
        </authorList>
    </citation>
    <scope>NUCLEOTIDE SEQUENCE [LARGE SCALE GENOMIC DNA]</scope>
    <source>
        <strain evidence="1 2">Gsoil 809</strain>
    </source>
</reference>
<dbReference type="KEGG" id="agi:FSB73_06205"/>
<evidence type="ECO:0000313" key="1">
    <source>
        <dbReference type="EMBL" id="QEC71327.1"/>
    </source>
</evidence>
<organism evidence="1 2">
    <name type="scientific">Arachidicoccus ginsenosidivorans</name>
    <dbReference type="NCBI Taxonomy" id="496057"/>
    <lineage>
        <taxon>Bacteria</taxon>
        <taxon>Pseudomonadati</taxon>
        <taxon>Bacteroidota</taxon>
        <taxon>Chitinophagia</taxon>
        <taxon>Chitinophagales</taxon>
        <taxon>Chitinophagaceae</taxon>
        <taxon>Arachidicoccus</taxon>
    </lineage>
</organism>
<proteinExistence type="predicted"/>
<dbReference type="InterPro" id="IPR053825">
    <property type="entry name" value="DUF7009"/>
</dbReference>
<name>A0A5B8VIB8_9BACT</name>
<protein>
    <submittedName>
        <fullName evidence="1">Uncharacterized protein</fullName>
    </submittedName>
</protein>
<dbReference type="OrthoDB" id="7060517at2"/>
<dbReference type="EMBL" id="CP042434">
    <property type="protein sequence ID" value="QEC71327.1"/>
    <property type="molecule type" value="Genomic_DNA"/>
</dbReference>
<accession>A0A5B8VIB8</accession>
<evidence type="ECO:0000313" key="2">
    <source>
        <dbReference type="Proteomes" id="UP000321291"/>
    </source>
</evidence>
<dbReference type="RefSeq" id="WP_146780602.1">
    <property type="nucleotide sequence ID" value="NZ_CP042434.1"/>
</dbReference>
<sequence>MKIRILGNSIRVRLTISEVQTLWNHGQIEDHTPFTTTTLSFVVKQHDLSKLLVDFKENRITLLIPQPMANELYNTQKVGFEESSGPVSILIEKDFVCLDRPVEDQRDNYPNPLLNC</sequence>
<dbReference type="Proteomes" id="UP000321291">
    <property type="component" value="Chromosome"/>
</dbReference>
<gene>
    <name evidence="1" type="ORF">FSB73_06205</name>
</gene>